<dbReference type="VEuPathDB" id="FungiDB:MUCCIDRAFT_114085"/>
<evidence type="ECO:0000256" key="2">
    <source>
        <dbReference type="ARBA" id="ARBA00023015"/>
    </source>
</evidence>
<dbReference type="GO" id="GO:0000981">
    <property type="term" value="F:DNA-binding transcription factor activity, RNA polymerase II-specific"/>
    <property type="evidence" value="ECO:0007669"/>
    <property type="project" value="TreeGrafter"/>
</dbReference>
<protein>
    <recommendedName>
        <fullName evidence="6">FHA domain-containing protein</fullName>
    </recommendedName>
</protein>
<organism evidence="7 8">
    <name type="scientific">Mucor lusitanicus CBS 277.49</name>
    <dbReference type="NCBI Taxonomy" id="747725"/>
    <lineage>
        <taxon>Eukaryota</taxon>
        <taxon>Fungi</taxon>
        <taxon>Fungi incertae sedis</taxon>
        <taxon>Mucoromycota</taxon>
        <taxon>Mucoromycotina</taxon>
        <taxon>Mucoromycetes</taxon>
        <taxon>Mucorales</taxon>
        <taxon>Mucorineae</taxon>
        <taxon>Mucoraceae</taxon>
        <taxon>Mucor</taxon>
    </lineage>
</organism>
<dbReference type="Proteomes" id="UP000077051">
    <property type="component" value="Unassembled WGS sequence"/>
</dbReference>
<proteinExistence type="predicted"/>
<dbReference type="Pfam" id="PF00498">
    <property type="entry name" value="FHA"/>
    <property type="match status" value="1"/>
</dbReference>
<sequence length="535" mass="58720">MSDSIPNASFNDSELSKGYHLLTESAHTVKVNTPSVPPNTAHRYPRLAGSNWTCYISEPRIVIGRSATVAPGQKRTRKEQRVHVDFVDSNTVSRRHCEIRFSARREQWELYVYGRNGVKINHVDKKPRDKPTVLKTSALIEINDTTFVFILPDNFIQPRYPPSQQRTDEDAAEESEITTPSDHHGIGVDHALVSAIIDVFQKQAQTDLSTSDIMAALKKTCDKPIEKETLLHLLVIDPNFHLSPNAISMSSKDSDQATWSYIPASTCNDATEPAIIATESTTTHHHNQDPAATTTTTATATAPDTEKTSDLPPTLLPSVSSLSRLFNDGIDDGDWSVFMPDSPLDPACQEIPQQPVAVTTREGSKALDPPSSLEAAPSLEEPSSLEAAPSLEEPSSLEWENEATPGQQDNDDPQQTRHPSTPPPPDNNSAVEQDHEEAEEGSFTTLPENAPPALFRGLSIESMYSLWTNSTSSLFAFEDGVVDDITLPNKRLKHTNSDGSNNSSNSDSSHKTTDNNDTSATGINIYKEIHTRILI</sequence>
<feature type="compositionally biased region" description="Low complexity" evidence="5">
    <location>
        <begin position="366"/>
        <end position="398"/>
    </location>
</feature>
<evidence type="ECO:0000256" key="1">
    <source>
        <dbReference type="ARBA" id="ARBA00004123"/>
    </source>
</evidence>
<dbReference type="InterPro" id="IPR008984">
    <property type="entry name" value="SMAD_FHA_dom_sf"/>
</dbReference>
<feature type="domain" description="FHA" evidence="6">
    <location>
        <begin position="61"/>
        <end position="125"/>
    </location>
</feature>
<evidence type="ECO:0000256" key="4">
    <source>
        <dbReference type="ARBA" id="ARBA00023242"/>
    </source>
</evidence>
<dbReference type="PROSITE" id="PS50006">
    <property type="entry name" value="FHA_DOMAIN"/>
    <property type="match status" value="1"/>
</dbReference>
<keyword evidence="2" id="KW-0805">Transcription regulation</keyword>
<comment type="caution">
    <text evidence="7">The sequence shown here is derived from an EMBL/GenBank/DDBJ whole genome shotgun (WGS) entry which is preliminary data.</text>
</comment>
<dbReference type="PANTHER" id="PTHR45881">
    <property type="entry name" value="CHECKPOINT SUPPRESSOR 1-LIKE, ISOFORM A-RELATED"/>
    <property type="match status" value="1"/>
</dbReference>
<dbReference type="STRING" id="747725.A0A168J0P0"/>
<dbReference type="GO" id="GO:0005634">
    <property type="term" value="C:nucleus"/>
    <property type="evidence" value="ECO:0007669"/>
    <property type="project" value="UniProtKB-SubCell"/>
</dbReference>
<reference evidence="7 8" key="1">
    <citation type="submission" date="2015-06" db="EMBL/GenBank/DDBJ databases">
        <title>Expansion of signal transduction pathways in fungi by whole-genome duplication.</title>
        <authorList>
            <consortium name="DOE Joint Genome Institute"/>
            <person name="Corrochano L.M."/>
            <person name="Kuo A."/>
            <person name="Marcet-Houben M."/>
            <person name="Polaino S."/>
            <person name="Salamov A."/>
            <person name="Villalobos J.M."/>
            <person name="Alvarez M.I."/>
            <person name="Avalos J."/>
            <person name="Benito E.P."/>
            <person name="Benoit I."/>
            <person name="Burger G."/>
            <person name="Camino L.P."/>
            <person name="Canovas D."/>
            <person name="Cerda-Olmedo E."/>
            <person name="Cheng J.-F."/>
            <person name="Dominguez A."/>
            <person name="Elias M."/>
            <person name="Eslava A.P."/>
            <person name="Glaser F."/>
            <person name="Grimwood J."/>
            <person name="Gutierrez G."/>
            <person name="Heitman J."/>
            <person name="Henrissat B."/>
            <person name="Iturriaga E.A."/>
            <person name="Lang B.F."/>
            <person name="Lavin J.L."/>
            <person name="Lee S."/>
            <person name="Li W."/>
            <person name="Lindquist E."/>
            <person name="Lopez-Garcia S."/>
            <person name="Luque E.M."/>
            <person name="Marcos A.T."/>
            <person name="Martin J."/>
            <person name="Mccluskey K."/>
            <person name="Medina H.R."/>
            <person name="Miralles-Duran A."/>
            <person name="Miyazaki A."/>
            <person name="Munoz-Torres E."/>
            <person name="Oguiza J.A."/>
            <person name="Ohm R."/>
            <person name="Olmedo M."/>
            <person name="Orejas M."/>
            <person name="Ortiz-Castellanos L."/>
            <person name="Pisabarro A.G."/>
            <person name="Rodriguez-Romero J."/>
            <person name="Ruiz-Herrera J."/>
            <person name="Ruiz-Vazquez R."/>
            <person name="Sanz C."/>
            <person name="Schackwitz W."/>
            <person name="Schmutz J."/>
            <person name="Shahriari M."/>
            <person name="Shelest E."/>
            <person name="Silva-Franco F."/>
            <person name="Soanes D."/>
            <person name="Syed K."/>
            <person name="Tagua V.G."/>
            <person name="Talbot N.J."/>
            <person name="Thon M."/>
            <person name="De Vries R.P."/>
            <person name="Wiebenga A."/>
            <person name="Yadav J.S."/>
            <person name="Braun E.L."/>
            <person name="Baker S."/>
            <person name="Garre V."/>
            <person name="Horwitz B."/>
            <person name="Torres-Martinez S."/>
            <person name="Idnurm A."/>
            <person name="Herrera-Estrella A."/>
            <person name="Gabaldon T."/>
            <person name="Grigoriev I.V."/>
        </authorList>
    </citation>
    <scope>NUCLEOTIDE SEQUENCE [LARGE SCALE GENOMIC DNA]</scope>
    <source>
        <strain evidence="7 8">CBS 277.49</strain>
    </source>
</reference>
<keyword evidence="4" id="KW-0539">Nucleus</keyword>
<feature type="compositionally biased region" description="Low complexity" evidence="5">
    <location>
        <begin position="497"/>
        <end position="507"/>
    </location>
</feature>
<comment type="subcellular location">
    <subcellularLocation>
        <location evidence="1">Nucleus</location>
    </subcellularLocation>
</comment>
<dbReference type="EMBL" id="AMYB01000007">
    <property type="protein sequence ID" value="OAD00602.1"/>
    <property type="molecule type" value="Genomic_DNA"/>
</dbReference>
<feature type="region of interest" description="Disordered" evidence="5">
    <location>
        <begin position="358"/>
        <end position="450"/>
    </location>
</feature>
<dbReference type="SUPFAM" id="SSF49879">
    <property type="entry name" value="SMAD/FHA domain"/>
    <property type="match status" value="1"/>
</dbReference>
<evidence type="ECO:0000259" key="6">
    <source>
        <dbReference type="PROSITE" id="PS50006"/>
    </source>
</evidence>
<gene>
    <name evidence="7" type="ORF">MUCCIDRAFT_114085</name>
</gene>
<feature type="compositionally biased region" description="Low complexity" evidence="5">
    <location>
        <begin position="291"/>
        <end position="302"/>
    </location>
</feature>
<evidence type="ECO:0000313" key="7">
    <source>
        <dbReference type="EMBL" id="OAD00602.1"/>
    </source>
</evidence>
<keyword evidence="8" id="KW-1185">Reference proteome</keyword>
<evidence type="ECO:0000313" key="8">
    <source>
        <dbReference type="Proteomes" id="UP000077051"/>
    </source>
</evidence>
<evidence type="ECO:0000256" key="3">
    <source>
        <dbReference type="ARBA" id="ARBA00023163"/>
    </source>
</evidence>
<keyword evidence="3" id="KW-0804">Transcription</keyword>
<name>A0A168J0P0_MUCCL</name>
<dbReference type="PANTHER" id="PTHR45881:SF1">
    <property type="entry name" value="FORK HEAD PROTEIN HOMOLOG 2"/>
    <property type="match status" value="1"/>
</dbReference>
<feature type="region of interest" description="Disordered" evidence="5">
    <location>
        <begin position="159"/>
        <end position="184"/>
    </location>
</feature>
<dbReference type="Gene3D" id="2.60.200.20">
    <property type="match status" value="1"/>
</dbReference>
<dbReference type="AlphaFoldDB" id="A0A168J0P0"/>
<dbReference type="CDD" id="cd22701">
    <property type="entry name" value="FHA_FKH1-like"/>
    <property type="match status" value="1"/>
</dbReference>
<feature type="region of interest" description="Disordered" evidence="5">
    <location>
        <begin position="492"/>
        <end position="520"/>
    </location>
</feature>
<dbReference type="OrthoDB" id="5954824at2759"/>
<dbReference type="InterPro" id="IPR000253">
    <property type="entry name" value="FHA_dom"/>
</dbReference>
<dbReference type="SMART" id="SM00240">
    <property type="entry name" value="FHA"/>
    <property type="match status" value="1"/>
</dbReference>
<dbReference type="GO" id="GO:0000978">
    <property type="term" value="F:RNA polymerase II cis-regulatory region sequence-specific DNA binding"/>
    <property type="evidence" value="ECO:0007669"/>
    <property type="project" value="TreeGrafter"/>
</dbReference>
<feature type="region of interest" description="Disordered" evidence="5">
    <location>
        <begin position="280"/>
        <end position="316"/>
    </location>
</feature>
<evidence type="ECO:0000256" key="5">
    <source>
        <dbReference type="SAM" id="MobiDB-lite"/>
    </source>
</evidence>
<accession>A0A168J0P0</accession>